<feature type="transmembrane region" description="Helical" evidence="1">
    <location>
        <begin position="205"/>
        <end position="225"/>
    </location>
</feature>
<keyword evidence="1" id="KW-0812">Transmembrane</keyword>
<gene>
    <name evidence="2" type="primary">PowCR01_000235500</name>
    <name evidence="2" type="ORF">POWCR01_000235500</name>
</gene>
<dbReference type="VEuPathDB" id="PlasmoDB:POWCR01_000235500"/>
<dbReference type="Proteomes" id="UP000243200">
    <property type="component" value="Unassembled WGS sequence"/>
</dbReference>
<organism evidence="2 3">
    <name type="scientific">Plasmodium ovale</name>
    <name type="common">malaria parasite P. ovale</name>
    <dbReference type="NCBI Taxonomy" id="36330"/>
    <lineage>
        <taxon>Eukaryota</taxon>
        <taxon>Sar</taxon>
        <taxon>Alveolata</taxon>
        <taxon>Apicomplexa</taxon>
        <taxon>Aconoidasida</taxon>
        <taxon>Haemosporida</taxon>
        <taxon>Plasmodiidae</taxon>
        <taxon>Plasmodium</taxon>
        <taxon>Plasmodium (Plasmodium)</taxon>
    </lineage>
</organism>
<evidence type="ECO:0000313" key="2">
    <source>
        <dbReference type="EMBL" id="SBT74607.1"/>
    </source>
</evidence>
<evidence type="ECO:0008006" key="4">
    <source>
        <dbReference type="Google" id="ProtNLM"/>
    </source>
</evidence>
<evidence type="ECO:0000313" key="3">
    <source>
        <dbReference type="Proteomes" id="UP000243200"/>
    </source>
</evidence>
<dbReference type="EMBL" id="FLRJ01000752">
    <property type="protein sequence ID" value="SBT74607.1"/>
    <property type="molecule type" value="Genomic_DNA"/>
</dbReference>
<keyword evidence="1" id="KW-1133">Transmembrane helix</keyword>
<protein>
    <recommendedName>
        <fullName evidence="4">PIR protein</fullName>
    </recommendedName>
</protein>
<keyword evidence="1" id="KW-0472">Membrane</keyword>
<dbReference type="AlphaFoldDB" id="A0A1C3KKU2"/>
<sequence>MSDFPYDFSYDEKLILKFFHNLYKINVNINGLQDHLFNYLSKNDKTYSTSLKYWLYEEIGKMDPKGQEINENFQKLKEMLDKEYKISYHNIDLFNEYKIKECKYMDYIGKGLKEYHDTLKRCSSKTKQSNYCKDFNELNEIYKEDYIYWKTSTADNEYIYYGDNTVNCALQIESLKDLLHLSFWNKKEKFHLINYPFDSQKSAVISAYSAIGAAAGISLFLIYLYKFTNVRSFFGYVNQTLNPEP</sequence>
<accession>A0A1C3KKU2</accession>
<name>A0A1C3KKU2_PLAOA</name>
<reference evidence="2 3" key="1">
    <citation type="submission" date="2016-06" db="EMBL/GenBank/DDBJ databases">
        <authorList>
            <consortium name="Pathogen Informatics"/>
        </authorList>
    </citation>
    <scope>NUCLEOTIDE SEQUENCE [LARGE SCALE GENOMIC DNA]</scope>
</reference>
<evidence type="ECO:0000256" key="1">
    <source>
        <dbReference type="SAM" id="Phobius"/>
    </source>
</evidence>
<proteinExistence type="predicted"/>